<keyword evidence="1" id="KW-0472">Membrane</keyword>
<sequence>MMTILFEIGLSIFIFTSLPTNYIRQRSVAIFFVLLVLLSVLAKSKSMNLLISKIMLSAAIIGSLIQLFI</sequence>
<keyword evidence="3" id="KW-1185">Reference proteome</keyword>
<protein>
    <submittedName>
        <fullName evidence="2">Uncharacterized protein</fullName>
    </submittedName>
</protein>
<accession>A0A1X7MWK4</accession>
<feature type="transmembrane region" description="Helical" evidence="1">
    <location>
        <begin position="49"/>
        <end position="68"/>
    </location>
</feature>
<dbReference type="Proteomes" id="UP000193435">
    <property type="component" value="Unassembled WGS sequence"/>
</dbReference>
<feature type="transmembrane region" description="Helical" evidence="1">
    <location>
        <begin position="23"/>
        <end position="42"/>
    </location>
</feature>
<gene>
    <name evidence="2" type="ORF">SAMN04488700_1044</name>
</gene>
<name>A0A1X7MWK4_9LACT</name>
<dbReference type="AlphaFoldDB" id="A0A1X7MWK4"/>
<dbReference type="EMBL" id="FXBJ01000002">
    <property type="protein sequence ID" value="SMH29260.1"/>
    <property type="molecule type" value="Genomic_DNA"/>
</dbReference>
<keyword evidence="1" id="KW-0812">Transmembrane</keyword>
<organism evidence="2 3">
    <name type="scientific">Carnobacterium iners</name>
    <dbReference type="NCBI Taxonomy" id="1073423"/>
    <lineage>
        <taxon>Bacteria</taxon>
        <taxon>Bacillati</taxon>
        <taxon>Bacillota</taxon>
        <taxon>Bacilli</taxon>
        <taxon>Lactobacillales</taxon>
        <taxon>Carnobacteriaceae</taxon>
        <taxon>Carnobacterium</taxon>
    </lineage>
</organism>
<reference evidence="2 3" key="1">
    <citation type="submission" date="2017-04" db="EMBL/GenBank/DDBJ databases">
        <authorList>
            <person name="Afonso C.L."/>
            <person name="Miller P.J."/>
            <person name="Scott M.A."/>
            <person name="Spackman E."/>
            <person name="Goraichik I."/>
            <person name="Dimitrov K.M."/>
            <person name="Suarez D.L."/>
            <person name="Swayne D.E."/>
        </authorList>
    </citation>
    <scope>NUCLEOTIDE SEQUENCE [LARGE SCALE GENOMIC DNA]</scope>
    <source>
        <strain evidence="2 3">LMG26642</strain>
    </source>
</reference>
<proteinExistence type="predicted"/>
<evidence type="ECO:0000313" key="2">
    <source>
        <dbReference type="EMBL" id="SMH29260.1"/>
    </source>
</evidence>
<evidence type="ECO:0000313" key="3">
    <source>
        <dbReference type="Proteomes" id="UP000193435"/>
    </source>
</evidence>
<keyword evidence="1" id="KW-1133">Transmembrane helix</keyword>
<evidence type="ECO:0000256" key="1">
    <source>
        <dbReference type="SAM" id="Phobius"/>
    </source>
</evidence>